<feature type="transmembrane region" description="Helical" evidence="1">
    <location>
        <begin position="168"/>
        <end position="187"/>
    </location>
</feature>
<organism evidence="3 4">
    <name type="scientific">Sporocytophaga myxococcoides</name>
    <dbReference type="NCBI Taxonomy" id="153721"/>
    <lineage>
        <taxon>Bacteria</taxon>
        <taxon>Pseudomonadati</taxon>
        <taxon>Bacteroidota</taxon>
        <taxon>Cytophagia</taxon>
        <taxon>Cytophagales</taxon>
        <taxon>Cytophagaceae</taxon>
        <taxon>Sporocytophaga</taxon>
    </lineage>
</organism>
<dbReference type="Proteomes" id="UP000030185">
    <property type="component" value="Unassembled WGS sequence"/>
</dbReference>
<sequence>MYQGIYLFGCLLGIPLLPVIIIQGKILKRKIPVLPEAEKNRVGFIGNGDAINLVTIGESTVAGVGVDDHEQGLTGNIAKALQEFTGKKINWDVFANSGYSADAVNKKLIPLLPSKPIDLIIIGLGANDAFELKSPVQWKKGITDIIVSIRNRNINCPIVIAAMPPLRYCPVFSILFRCIFGGLVFLYSKTMKGICRNNQEVYFINQEINYKNWSPRIDPGLTVNDLFCDGVHPSKLSYELWGKEIGEYVLKNKLI</sequence>
<dbReference type="InterPro" id="IPR013830">
    <property type="entry name" value="SGNH_hydro"/>
</dbReference>
<evidence type="ECO:0000313" key="3">
    <source>
        <dbReference type="EMBL" id="GAL84669.1"/>
    </source>
</evidence>
<dbReference type="RefSeq" id="WP_045461909.1">
    <property type="nucleotide sequence ID" value="NZ_BBLT01000003.1"/>
</dbReference>
<dbReference type="AlphaFoldDB" id="A0A098LDZ1"/>
<keyword evidence="1" id="KW-1133">Transmembrane helix</keyword>
<reference evidence="3 4" key="1">
    <citation type="submission" date="2014-09" db="EMBL/GenBank/DDBJ databases">
        <title>Sporocytophaga myxococcoides PG-01 genome sequencing.</title>
        <authorList>
            <person name="Liu L."/>
            <person name="Gao P.J."/>
            <person name="Chen G.J."/>
            <person name="Wang L.S."/>
        </authorList>
    </citation>
    <scope>NUCLEOTIDE SEQUENCE [LARGE SCALE GENOMIC DNA]</scope>
    <source>
        <strain evidence="3 4">PG-01</strain>
    </source>
</reference>
<evidence type="ECO:0000313" key="4">
    <source>
        <dbReference type="Proteomes" id="UP000030185"/>
    </source>
</evidence>
<dbReference type="eggNOG" id="COG2755">
    <property type="taxonomic scope" value="Bacteria"/>
</dbReference>
<accession>A0A098LDZ1</accession>
<dbReference type="SUPFAM" id="SSF52266">
    <property type="entry name" value="SGNH hydrolase"/>
    <property type="match status" value="1"/>
</dbReference>
<dbReference type="EMBL" id="BBLT01000003">
    <property type="protein sequence ID" value="GAL84669.1"/>
    <property type="molecule type" value="Genomic_DNA"/>
</dbReference>
<name>A0A098LDZ1_9BACT</name>
<dbReference type="GO" id="GO:0016788">
    <property type="term" value="F:hydrolase activity, acting on ester bonds"/>
    <property type="evidence" value="ECO:0007669"/>
    <property type="project" value="UniProtKB-ARBA"/>
</dbReference>
<proteinExistence type="predicted"/>
<keyword evidence="1" id="KW-0472">Membrane</keyword>
<protein>
    <submittedName>
        <fullName evidence="3">GDSL family lipase</fullName>
    </submittedName>
</protein>
<keyword evidence="1" id="KW-0812">Transmembrane</keyword>
<dbReference type="STRING" id="153721.MYP_1897"/>
<feature type="domain" description="SGNH hydrolase-type esterase" evidence="2">
    <location>
        <begin position="56"/>
        <end position="239"/>
    </location>
</feature>
<dbReference type="CDD" id="cd01836">
    <property type="entry name" value="FeeA_FeeB_like"/>
    <property type="match status" value="1"/>
</dbReference>
<comment type="caution">
    <text evidence="3">The sequence shown here is derived from an EMBL/GenBank/DDBJ whole genome shotgun (WGS) entry which is preliminary data.</text>
</comment>
<keyword evidence="4" id="KW-1185">Reference proteome</keyword>
<feature type="transmembrane region" description="Helical" evidence="1">
    <location>
        <begin position="6"/>
        <end position="22"/>
    </location>
</feature>
<gene>
    <name evidence="3" type="ORF">MYP_1897</name>
</gene>
<evidence type="ECO:0000259" key="2">
    <source>
        <dbReference type="Pfam" id="PF13472"/>
    </source>
</evidence>
<dbReference type="OrthoDB" id="2810666at2"/>
<dbReference type="InterPro" id="IPR036514">
    <property type="entry name" value="SGNH_hydro_sf"/>
</dbReference>
<dbReference type="Gene3D" id="3.40.50.1110">
    <property type="entry name" value="SGNH hydrolase"/>
    <property type="match status" value="1"/>
</dbReference>
<evidence type="ECO:0000256" key="1">
    <source>
        <dbReference type="SAM" id="Phobius"/>
    </source>
</evidence>
<dbReference type="Pfam" id="PF13472">
    <property type="entry name" value="Lipase_GDSL_2"/>
    <property type="match status" value="1"/>
</dbReference>